<evidence type="ECO:0000256" key="1">
    <source>
        <dbReference type="SAM" id="MobiDB-lite"/>
    </source>
</evidence>
<dbReference type="EMBL" id="LPWD01000412">
    <property type="protein sequence ID" value="ODS02113.1"/>
    <property type="molecule type" value="Genomic_DNA"/>
</dbReference>
<dbReference type="AlphaFoldDB" id="A0A1E3W8I0"/>
<comment type="caution">
    <text evidence="2">The sequence shown here is derived from an EMBL/GenBank/DDBJ whole genome shotgun (WGS) entry which is preliminary data.</text>
</comment>
<sequence>MMRGEPAGDQVIAGVGEGQVAGLCLRGDHVSESALFRKLARLLQHLRRDVAGGDLGDFRREGERGVAGAGGDVEMPPGRFVSTSSVSRASEGPVACTAEAA</sequence>
<name>A0A1E3W8I0_9HYPH</name>
<reference evidence="2 3" key="1">
    <citation type="journal article" date="2016" name="Environ. Microbiol.">
        <title>New Methyloceanibacter diversity from North Sea sediments includes methanotroph containing solely the soluble methane monooxygenase.</title>
        <authorList>
            <person name="Vekeman B."/>
            <person name="Kerckhof F.M."/>
            <person name="Cremers G."/>
            <person name="de Vos P."/>
            <person name="Vandamme P."/>
            <person name="Boon N."/>
            <person name="Op den Camp H.J."/>
            <person name="Heylen K."/>
        </authorList>
    </citation>
    <scope>NUCLEOTIDE SEQUENCE [LARGE SCALE GENOMIC DNA]</scope>
    <source>
        <strain evidence="2 3">R-67177</strain>
    </source>
</reference>
<feature type="region of interest" description="Disordered" evidence="1">
    <location>
        <begin position="53"/>
        <end position="101"/>
    </location>
</feature>
<evidence type="ECO:0000313" key="2">
    <source>
        <dbReference type="EMBL" id="ODS02113.1"/>
    </source>
</evidence>
<proteinExistence type="predicted"/>
<organism evidence="2 3">
    <name type="scientific">Methyloceanibacter marginalis</name>
    <dbReference type="NCBI Taxonomy" id="1774971"/>
    <lineage>
        <taxon>Bacteria</taxon>
        <taxon>Pseudomonadati</taxon>
        <taxon>Pseudomonadota</taxon>
        <taxon>Alphaproteobacteria</taxon>
        <taxon>Hyphomicrobiales</taxon>
        <taxon>Hyphomicrobiaceae</taxon>
        <taxon>Methyloceanibacter</taxon>
    </lineage>
</organism>
<keyword evidence="3" id="KW-1185">Reference proteome</keyword>
<gene>
    <name evidence="2" type="ORF">AUC71_02290</name>
</gene>
<feature type="compositionally biased region" description="Basic and acidic residues" evidence="1">
    <location>
        <begin position="53"/>
        <end position="64"/>
    </location>
</feature>
<protein>
    <submittedName>
        <fullName evidence="2">Uncharacterized protein</fullName>
    </submittedName>
</protein>
<dbReference type="Proteomes" id="UP000095042">
    <property type="component" value="Unassembled WGS sequence"/>
</dbReference>
<accession>A0A1E3W8I0</accession>
<evidence type="ECO:0000313" key="3">
    <source>
        <dbReference type="Proteomes" id="UP000095042"/>
    </source>
</evidence>